<sequence length="469" mass="51176">MSGAWASLTPERATLWRARGNNMERVFSAYSSPLLMVTSTGDYLSDRAEVRWLSRDLPGHAQTAVRLGHRGDNHAQGMGEDAPNASGRKIRLRLCMQAAFQAYCCDSVLASFQSRALSDKIQYSFCLGTTRSGPKQLFLALMYILGTMESNFNHSAFRDKLTQQAFNPAQRAMLNIRLLLLDSCLVGGNANNRVSTRFCKGQLTIVDLSSPFMNSTSACGFFGLILDLFIETDLDVTGKLVVLDEAHKVGSTITLDYMIRCPSSRSLSFAVSICLSHRHFILPDRLSSVCHPPAAPPGDTRRHFDSVVPSKFFDLCSLIIAHRFSSHRWLCLLANHVSAAEDAFDELLAKIVSLRTGQAIMFAPNCLGVREGTAVAHTDNDSVRDPGSTTRPKRVLGWGMTPEGTADGPTDEVPKVAECLSSDAGATSRSMSAPASNMATASVPPIRPPSATTYTNIIDLRLAKRHFIP</sequence>
<dbReference type="KEGG" id="pco:PHACADRAFT_29116"/>
<reference evidence="2 3" key="1">
    <citation type="journal article" date="2012" name="BMC Genomics">
        <title>Comparative genomics of the white-rot fungi, Phanerochaete carnosa and P. chrysosporium, to elucidate the genetic basis of the distinct wood types they colonize.</title>
        <authorList>
            <person name="Suzuki H."/>
            <person name="MacDonald J."/>
            <person name="Syed K."/>
            <person name="Salamov A."/>
            <person name="Hori C."/>
            <person name="Aerts A."/>
            <person name="Henrissat B."/>
            <person name="Wiebenga A."/>
            <person name="vanKuyk P.A."/>
            <person name="Barry K."/>
            <person name="Lindquist E."/>
            <person name="LaButti K."/>
            <person name="Lapidus A."/>
            <person name="Lucas S."/>
            <person name="Coutinho P."/>
            <person name="Gong Y."/>
            <person name="Samejima M."/>
            <person name="Mahadevan R."/>
            <person name="Abou-Zaid M."/>
            <person name="de Vries R.P."/>
            <person name="Igarashi K."/>
            <person name="Yadav J.S."/>
            <person name="Grigoriev I.V."/>
            <person name="Master E.R."/>
        </authorList>
    </citation>
    <scope>NUCLEOTIDE SEQUENCE [LARGE SCALE GENOMIC DNA]</scope>
    <source>
        <strain evidence="2 3">HHB-10118-sp</strain>
    </source>
</reference>
<organism evidence="2 3">
    <name type="scientific">Phanerochaete carnosa (strain HHB-10118-sp)</name>
    <name type="common">White-rot fungus</name>
    <name type="synonym">Peniophora carnosa</name>
    <dbReference type="NCBI Taxonomy" id="650164"/>
    <lineage>
        <taxon>Eukaryota</taxon>
        <taxon>Fungi</taxon>
        <taxon>Dikarya</taxon>
        <taxon>Basidiomycota</taxon>
        <taxon>Agaricomycotina</taxon>
        <taxon>Agaricomycetes</taxon>
        <taxon>Polyporales</taxon>
        <taxon>Phanerochaetaceae</taxon>
        <taxon>Phanerochaete</taxon>
    </lineage>
</organism>
<dbReference type="HOGENOM" id="CLU_582784_0_0_1"/>
<dbReference type="EMBL" id="JH930472">
    <property type="protein sequence ID" value="EKM56168.1"/>
    <property type="molecule type" value="Genomic_DNA"/>
</dbReference>
<dbReference type="InParanoid" id="K5VX66"/>
<dbReference type="OrthoDB" id="2316594at2759"/>
<feature type="region of interest" description="Disordered" evidence="1">
    <location>
        <begin position="378"/>
        <end position="447"/>
    </location>
</feature>
<gene>
    <name evidence="2" type="ORF">PHACADRAFT_29116</name>
</gene>
<evidence type="ECO:0000313" key="2">
    <source>
        <dbReference type="EMBL" id="EKM56168.1"/>
    </source>
</evidence>
<keyword evidence="3" id="KW-1185">Reference proteome</keyword>
<dbReference type="RefSeq" id="XP_007395262.1">
    <property type="nucleotide sequence ID" value="XM_007395200.1"/>
</dbReference>
<name>K5VX66_PHACS</name>
<dbReference type="AlphaFoldDB" id="K5VX66"/>
<dbReference type="Proteomes" id="UP000008370">
    <property type="component" value="Unassembled WGS sequence"/>
</dbReference>
<accession>K5VX66</accession>
<dbReference type="STRING" id="650164.K5VX66"/>
<feature type="compositionally biased region" description="Polar residues" evidence="1">
    <location>
        <begin position="424"/>
        <end position="440"/>
    </location>
</feature>
<evidence type="ECO:0000256" key="1">
    <source>
        <dbReference type="SAM" id="MobiDB-lite"/>
    </source>
</evidence>
<proteinExistence type="predicted"/>
<dbReference type="GeneID" id="18919570"/>
<evidence type="ECO:0000313" key="3">
    <source>
        <dbReference type="Proteomes" id="UP000008370"/>
    </source>
</evidence>
<protein>
    <submittedName>
        <fullName evidence="2">Uncharacterized protein</fullName>
    </submittedName>
</protein>